<keyword evidence="2" id="KW-1185">Reference proteome</keyword>
<dbReference type="AlphaFoldDB" id="A0A2S7VNB6"/>
<gene>
    <name evidence="1" type="ORF">BTO10_00990</name>
</gene>
<protein>
    <recommendedName>
        <fullName evidence="3">Transglycosylase SLT domain-containing protein</fullName>
    </recommendedName>
</protein>
<comment type="caution">
    <text evidence="1">The sequence shown here is derived from an EMBL/GenBank/DDBJ whole genome shotgun (WGS) entry which is preliminary data.</text>
</comment>
<evidence type="ECO:0000313" key="2">
    <source>
        <dbReference type="Proteomes" id="UP000238707"/>
    </source>
</evidence>
<name>A0A2S7VNB6_9VIBR</name>
<reference evidence="1 2" key="1">
    <citation type="submission" date="2016-12" db="EMBL/GenBank/DDBJ databases">
        <title>Diversity of luminous bacteria.</title>
        <authorList>
            <person name="Yoshizawa S."/>
            <person name="Kogure K."/>
        </authorList>
    </citation>
    <scope>NUCLEOTIDE SEQUENCE [LARGE SCALE GENOMIC DNA]</scope>
    <source>
        <strain evidence="1 2">LC2-408</strain>
    </source>
</reference>
<dbReference type="EMBL" id="MSCI01000001">
    <property type="protein sequence ID" value="PQJ63425.1"/>
    <property type="molecule type" value="Genomic_DNA"/>
</dbReference>
<dbReference type="Proteomes" id="UP000238707">
    <property type="component" value="Unassembled WGS sequence"/>
</dbReference>
<sequence>MKLGTLFVEHVIKPVLDQLDMVTGGHGKLNTQAAINLIVMIVAHESGALTYAKQVRGPALGFTQMEPATFAWLIEWLGKTRPHLLDALSMFAPLTADPVEKQDADYMVISPQFAVATARLNLIRFPEALPEADDLKGLARYAKQYWNTSAGKATEADYLNAYLSMMGEQS</sequence>
<evidence type="ECO:0000313" key="1">
    <source>
        <dbReference type="EMBL" id="PQJ63425.1"/>
    </source>
</evidence>
<proteinExistence type="predicted"/>
<accession>A0A2S7VNB6</accession>
<evidence type="ECO:0008006" key="3">
    <source>
        <dbReference type="Google" id="ProtNLM"/>
    </source>
</evidence>
<dbReference type="RefSeq" id="WP_105023240.1">
    <property type="nucleotide sequence ID" value="NZ_MSCI01000001.1"/>
</dbReference>
<organism evidence="1 2">
    <name type="scientific">Vibrio chagasii</name>
    <dbReference type="NCBI Taxonomy" id="170679"/>
    <lineage>
        <taxon>Bacteria</taxon>
        <taxon>Pseudomonadati</taxon>
        <taxon>Pseudomonadota</taxon>
        <taxon>Gammaproteobacteria</taxon>
        <taxon>Vibrionales</taxon>
        <taxon>Vibrionaceae</taxon>
        <taxon>Vibrio</taxon>
    </lineage>
</organism>